<dbReference type="RefSeq" id="WP_152150408.1">
    <property type="nucleotide sequence ID" value="NZ_WEIO01000003.1"/>
</dbReference>
<sequence length="545" mass="63781">MPVHSEALKSQLDSFGAKLKAGLNPALPSDKLIMENGFRLYSVGRATVQQTDSGLIAGSVEQPDGSSFNVHLDLSFPSSSTCTCPAEHWCAHQTALFFEASRDFMEPVYDFLNDWVTTPQNPAAIPGVMRASDLLKTRTATDDGPDMWMKKITNTAQERLAARSVHKNPYIIEYEGRNLYEDLLKQRPAKREWQPLYELYVSFGLLTYMTDLFNETQISRELLHRACSSFLFYLVEEASGAAEDIGVHALPFEFDQYIGYLRRETAALLTPEKKVFIGQRIDLYRHLWTSLFKREAWRKEERMRLQTLIEEKHDLALSIGYLHQLYLANELEAFAAAAKSMPDTGVDLYLFWLMEAFSAKQYEKARMLVKIADEKLEGYMQQLEKGDSMQSRRFAHWFLTYIDTDWLMEKEPLLYKSLLERMLPYSYTDLSLYFIQIDQYREWVELQLWMDRELPELDRSGLKEAVKHAPEEVLPLFHHGILRLIDERNRASYKKAVRYLKRLRTLYKKLKRVDRWELYINDLLEEKKRLRAFQEECRKGQLTDA</sequence>
<dbReference type="EMBL" id="WEIO01000003">
    <property type="protein sequence ID" value="KAB7707444.1"/>
    <property type="molecule type" value="Genomic_DNA"/>
</dbReference>
<dbReference type="PROSITE" id="PS50966">
    <property type="entry name" value="ZF_SWIM"/>
    <property type="match status" value="1"/>
</dbReference>
<evidence type="ECO:0000259" key="2">
    <source>
        <dbReference type="PROSITE" id="PS50966"/>
    </source>
</evidence>
<dbReference type="InterPro" id="IPR007527">
    <property type="entry name" value="Znf_SWIM"/>
</dbReference>
<organism evidence="3 4">
    <name type="scientific">Bacillus aerolatus</name>
    <dbReference type="NCBI Taxonomy" id="2653354"/>
    <lineage>
        <taxon>Bacteria</taxon>
        <taxon>Bacillati</taxon>
        <taxon>Bacillota</taxon>
        <taxon>Bacilli</taxon>
        <taxon>Bacillales</taxon>
        <taxon>Bacillaceae</taxon>
        <taxon>Bacillus</taxon>
    </lineage>
</organism>
<dbReference type="GO" id="GO:0008270">
    <property type="term" value="F:zinc ion binding"/>
    <property type="evidence" value="ECO:0007669"/>
    <property type="project" value="UniProtKB-KW"/>
</dbReference>
<keyword evidence="4" id="KW-1185">Reference proteome</keyword>
<gene>
    <name evidence="3" type="ORF">F9802_06740</name>
</gene>
<keyword evidence="1" id="KW-0479">Metal-binding</keyword>
<protein>
    <recommendedName>
        <fullName evidence="2">SWIM-type domain-containing protein</fullName>
    </recommendedName>
</protein>
<dbReference type="Proteomes" id="UP000429595">
    <property type="component" value="Unassembled WGS sequence"/>
</dbReference>
<keyword evidence="1" id="KW-0863">Zinc-finger</keyword>
<dbReference type="AlphaFoldDB" id="A0A6I1FL08"/>
<accession>A0A6I1FL08</accession>
<evidence type="ECO:0000313" key="3">
    <source>
        <dbReference type="EMBL" id="KAB7707444.1"/>
    </source>
</evidence>
<reference evidence="3 4" key="1">
    <citation type="submission" date="2019-10" db="EMBL/GenBank/DDBJ databases">
        <title>Bacillus aerolatum sp. nov., isolated from bioaerosol of sport playgrounds.</title>
        <authorList>
            <person name="Chen P."/>
            <person name="Zhang G."/>
        </authorList>
    </citation>
    <scope>NUCLEOTIDE SEQUENCE [LARGE SCALE GENOMIC DNA]</scope>
    <source>
        <strain evidence="3 4">CX253</strain>
    </source>
</reference>
<feature type="domain" description="SWIM-type" evidence="2">
    <location>
        <begin position="68"/>
        <end position="101"/>
    </location>
</feature>
<proteinExistence type="predicted"/>
<comment type="caution">
    <text evidence="3">The sequence shown here is derived from an EMBL/GenBank/DDBJ whole genome shotgun (WGS) entry which is preliminary data.</text>
</comment>
<evidence type="ECO:0000313" key="4">
    <source>
        <dbReference type="Proteomes" id="UP000429595"/>
    </source>
</evidence>
<keyword evidence="1" id="KW-0862">Zinc</keyword>
<evidence type="ECO:0000256" key="1">
    <source>
        <dbReference type="PROSITE-ProRule" id="PRU00325"/>
    </source>
</evidence>
<name>A0A6I1FL08_9BACI</name>